<dbReference type="PROSITE" id="PS50056">
    <property type="entry name" value="TYR_PHOSPHATASE_2"/>
    <property type="match status" value="1"/>
</dbReference>
<evidence type="ECO:0000313" key="8">
    <source>
        <dbReference type="EMBL" id="CAD9683151.1"/>
    </source>
</evidence>
<organism evidence="8">
    <name type="scientific">Mucochytrium quahogii</name>
    <dbReference type="NCBI Taxonomy" id="96639"/>
    <lineage>
        <taxon>Eukaryota</taxon>
        <taxon>Sar</taxon>
        <taxon>Stramenopiles</taxon>
        <taxon>Bigyra</taxon>
        <taxon>Labyrinthulomycetes</taxon>
        <taxon>Thraustochytrida</taxon>
        <taxon>Thraustochytriidae</taxon>
        <taxon>Mucochytrium</taxon>
    </lineage>
</organism>
<sequence length="186" mass="21236">MGARSSHEMCEDPVRDGPSSSKDLVQLDQTAKRIKSKVYVGGRIDGIACRVSNKRKFTHVLCLEQDTKYPDPEAKYEFMHAPLKDNGTTNLERFVKTIEPFVVAGSTNGKLLIHCSLGCNRAPTIATWYLIKFRKMTFEEAFDLVRSRRQGVNIHPKYEAFLRKVASNYSPMGKKKLAQRVRQKRI</sequence>
<dbReference type="EC" id="3.1.3.48" evidence="2"/>
<keyword evidence="3" id="KW-0378">Hydrolase</keyword>
<keyword evidence="4" id="KW-0904">Protein phosphatase</keyword>
<dbReference type="CDD" id="cd14498">
    <property type="entry name" value="DSP"/>
    <property type="match status" value="1"/>
</dbReference>
<evidence type="ECO:0000259" key="7">
    <source>
        <dbReference type="PROSITE" id="PS50056"/>
    </source>
</evidence>
<evidence type="ECO:0000256" key="3">
    <source>
        <dbReference type="ARBA" id="ARBA00022801"/>
    </source>
</evidence>
<proteinExistence type="inferred from homology"/>
<dbReference type="SMART" id="SM00195">
    <property type="entry name" value="DSPc"/>
    <property type="match status" value="1"/>
</dbReference>
<feature type="compositionally biased region" description="Basic and acidic residues" evidence="5">
    <location>
        <begin position="1"/>
        <end position="15"/>
    </location>
</feature>
<evidence type="ECO:0000256" key="5">
    <source>
        <dbReference type="SAM" id="MobiDB-lite"/>
    </source>
</evidence>
<reference evidence="8" key="1">
    <citation type="submission" date="2021-01" db="EMBL/GenBank/DDBJ databases">
        <authorList>
            <person name="Corre E."/>
            <person name="Pelletier E."/>
            <person name="Niang G."/>
            <person name="Scheremetjew M."/>
            <person name="Finn R."/>
            <person name="Kale V."/>
            <person name="Holt S."/>
            <person name="Cochrane G."/>
            <person name="Meng A."/>
            <person name="Brown T."/>
            <person name="Cohen L."/>
        </authorList>
    </citation>
    <scope>NUCLEOTIDE SEQUENCE</scope>
    <source>
        <strain evidence="8">NY070348D</strain>
    </source>
</reference>
<feature type="domain" description="Tyrosine-protein phosphatase" evidence="6">
    <location>
        <begin position="29"/>
        <end position="174"/>
    </location>
</feature>
<dbReference type="EMBL" id="HBHK01012663">
    <property type="protein sequence ID" value="CAD9683151.1"/>
    <property type="molecule type" value="Transcribed_RNA"/>
</dbReference>
<dbReference type="Gene3D" id="3.90.190.10">
    <property type="entry name" value="Protein tyrosine phosphatase superfamily"/>
    <property type="match status" value="1"/>
</dbReference>
<evidence type="ECO:0000256" key="4">
    <source>
        <dbReference type="ARBA" id="ARBA00022912"/>
    </source>
</evidence>
<dbReference type="InterPro" id="IPR000387">
    <property type="entry name" value="Tyr_Pase_dom"/>
</dbReference>
<name>A0A7S2RX74_9STRA</name>
<dbReference type="Pfam" id="PF00782">
    <property type="entry name" value="DSPc"/>
    <property type="match status" value="1"/>
</dbReference>
<dbReference type="InterPro" id="IPR029021">
    <property type="entry name" value="Prot-tyrosine_phosphatase-like"/>
</dbReference>
<dbReference type="PANTHER" id="PTHR10159">
    <property type="entry name" value="DUAL SPECIFICITY PROTEIN PHOSPHATASE"/>
    <property type="match status" value="1"/>
</dbReference>
<protein>
    <recommendedName>
        <fullName evidence="2">protein-tyrosine-phosphatase</fullName>
        <ecNumber evidence="2">3.1.3.48</ecNumber>
    </recommendedName>
</protein>
<evidence type="ECO:0000256" key="2">
    <source>
        <dbReference type="ARBA" id="ARBA00013064"/>
    </source>
</evidence>
<dbReference type="InterPro" id="IPR000340">
    <property type="entry name" value="Dual-sp_phosphatase_cat-dom"/>
</dbReference>
<evidence type="ECO:0000256" key="1">
    <source>
        <dbReference type="ARBA" id="ARBA00008601"/>
    </source>
</evidence>
<dbReference type="GO" id="GO:0004725">
    <property type="term" value="F:protein tyrosine phosphatase activity"/>
    <property type="evidence" value="ECO:0007669"/>
    <property type="project" value="UniProtKB-EC"/>
</dbReference>
<feature type="region of interest" description="Disordered" evidence="5">
    <location>
        <begin position="1"/>
        <end position="22"/>
    </location>
</feature>
<dbReference type="PANTHER" id="PTHR10159:SF519">
    <property type="entry name" value="DUAL SPECIFICITY PROTEIN PHOSPHATASE MPK3"/>
    <property type="match status" value="1"/>
</dbReference>
<dbReference type="AlphaFoldDB" id="A0A7S2RX74"/>
<comment type="similarity">
    <text evidence="1">Belongs to the protein-tyrosine phosphatase family. Non-receptor class dual specificity subfamily.</text>
</comment>
<accession>A0A7S2RX74</accession>
<dbReference type="PROSITE" id="PS50054">
    <property type="entry name" value="TYR_PHOSPHATASE_DUAL"/>
    <property type="match status" value="1"/>
</dbReference>
<dbReference type="GO" id="GO:0005737">
    <property type="term" value="C:cytoplasm"/>
    <property type="evidence" value="ECO:0007669"/>
    <property type="project" value="TreeGrafter"/>
</dbReference>
<feature type="domain" description="Tyrosine specific protein phosphatases" evidence="7">
    <location>
        <begin position="92"/>
        <end position="152"/>
    </location>
</feature>
<dbReference type="GO" id="GO:0043409">
    <property type="term" value="P:negative regulation of MAPK cascade"/>
    <property type="evidence" value="ECO:0007669"/>
    <property type="project" value="TreeGrafter"/>
</dbReference>
<dbReference type="SUPFAM" id="SSF52799">
    <property type="entry name" value="(Phosphotyrosine protein) phosphatases II"/>
    <property type="match status" value="1"/>
</dbReference>
<evidence type="ECO:0000259" key="6">
    <source>
        <dbReference type="PROSITE" id="PS50054"/>
    </source>
</evidence>
<dbReference type="InterPro" id="IPR020422">
    <property type="entry name" value="TYR_PHOSPHATASE_DUAL_dom"/>
</dbReference>
<gene>
    <name evidence="8" type="ORF">QSP1433_LOCUS7973</name>
</gene>